<dbReference type="InterPro" id="IPR014861">
    <property type="entry name" value="CNP1-like_dom"/>
</dbReference>
<keyword evidence="4" id="KW-1185">Reference proteome</keyword>
<evidence type="ECO:0000259" key="2">
    <source>
        <dbReference type="Pfam" id="PF08750"/>
    </source>
</evidence>
<feature type="domain" description="CNP1-like uncharacterised" evidence="2">
    <location>
        <begin position="40"/>
        <end position="177"/>
    </location>
</feature>
<accession>A0A5J6PZU0</accession>
<keyword evidence="1" id="KW-0732">Signal</keyword>
<feature type="chain" id="PRO_5023809042" evidence="1">
    <location>
        <begin position="19"/>
        <end position="202"/>
    </location>
</feature>
<gene>
    <name evidence="3" type="ORF">D0T92_07140</name>
</gene>
<protein>
    <submittedName>
        <fullName evidence="3">Cryptic protein cnp1</fullName>
    </submittedName>
</protein>
<sequence>MRRILLCVAALMAAQAFAAPHHDKDTLVNSRYQESEAEKQAREFKEANLALPDFPDVGSNGWFDIYVGNTFNKQPKILLESIIPAEDGSIRYVLNVRSNRGYDNLSSEGLFCANTTSFSKDASKRSSFKVYAYGDTVNKRWIPLRKSEWKPIGAILNDADPVRGVLYSAFCEDGKPETAEALRERVIQRAGDRNLSLRNLTK</sequence>
<dbReference type="EMBL" id="CP031700">
    <property type="protein sequence ID" value="QEY26327.1"/>
    <property type="molecule type" value="Genomic_DNA"/>
</dbReference>
<dbReference type="OrthoDB" id="8612340at2"/>
<evidence type="ECO:0000256" key="1">
    <source>
        <dbReference type="SAM" id="SignalP"/>
    </source>
</evidence>
<dbReference type="AlphaFoldDB" id="A0A5J6PZU0"/>
<reference evidence="3 4" key="1">
    <citation type="submission" date="2018-08" db="EMBL/GenBank/DDBJ databases">
        <title>Neisseria zalophi ATCC BAA-2455 complete genome.</title>
        <authorList>
            <person name="Veseli I.A."/>
            <person name="Buttler R."/>
            <person name="Mascarenhas dos Santos A.C."/>
            <person name="Pombert J.-F."/>
        </authorList>
    </citation>
    <scope>NUCLEOTIDE SEQUENCE [LARGE SCALE GENOMIC DNA]</scope>
    <source>
        <strain evidence="3 4">ATCC BAA-2455</strain>
    </source>
</reference>
<evidence type="ECO:0000313" key="4">
    <source>
        <dbReference type="Proteomes" id="UP000325713"/>
    </source>
</evidence>
<proteinExistence type="predicted"/>
<name>A0A5J6PZU0_9NEIS</name>
<dbReference type="KEGG" id="nzl:D0T92_07140"/>
<organism evidence="3 4">
    <name type="scientific">Neisseria zalophi</name>
    <dbReference type="NCBI Taxonomy" id="640030"/>
    <lineage>
        <taxon>Bacteria</taxon>
        <taxon>Pseudomonadati</taxon>
        <taxon>Pseudomonadota</taxon>
        <taxon>Betaproteobacteria</taxon>
        <taxon>Neisseriales</taxon>
        <taxon>Neisseriaceae</taxon>
        <taxon>Neisseria</taxon>
    </lineage>
</organism>
<dbReference type="Proteomes" id="UP000325713">
    <property type="component" value="Chromosome"/>
</dbReference>
<dbReference type="RefSeq" id="WP_151053013.1">
    <property type="nucleotide sequence ID" value="NZ_CP031700.1"/>
</dbReference>
<dbReference type="Pfam" id="PF08750">
    <property type="entry name" value="CNP1"/>
    <property type="match status" value="1"/>
</dbReference>
<evidence type="ECO:0000313" key="3">
    <source>
        <dbReference type="EMBL" id="QEY26327.1"/>
    </source>
</evidence>
<feature type="signal peptide" evidence="1">
    <location>
        <begin position="1"/>
        <end position="18"/>
    </location>
</feature>